<dbReference type="EMBL" id="MPTO01000003">
    <property type="protein sequence ID" value="OME23534.1"/>
    <property type="molecule type" value="Genomic_DNA"/>
</dbReference>
<proteinExistence type="predicted"/>
<evidence type="ECO:0000313" key="2">
    <source>
        <dbReference type="Proteomes" id="UP000187323"/>
    </source>
</evidence>
<accession>A0AB36JM39</accession>
<organism evidence="1 2">
    <name type="scientific">Paenibacillus odorifer</name>
    <dbReference type="NCBI Taxonomy" id="189426"/>
    <lineage>
        <taxon>Bacteria</taxon>
        <taxon>Bacillati</taxon>
        <taxon>Bacillota</taxon>
        <taxon>Bacilli</taxon>
        <taxon>Bacillales</taxon>
        <taxon>Paenibacillaceae</taxon>
        <taxon>Paenibacillus</taxon>
    </lineage>
</organism>
<dbReference type="Proteomes" id="UP000187323">
    <property type="component" value="Unassembled WGS sequence"/>
</dbReference>
<protein>
    <submittedName>
        <fullName evidence="1">Uncharacterized protein</fullName>
    </submittedName>
</protein>
<reference evidence="1 2" key="1">
    <citation type="submission" date="2016-10" db="EMBL/GenBank/DDBJ databases">
        <title>Paenibacillus species isolates.</title>
        <authorList>
            <person name="Beno S.M."/>
        </authorList>
    </citation>
    <scope>NUCLEOTIDE SEQUENCE [LARGE SCALE GENOMIC DNA]</scope>
    <source>
        <strain evidence="1 2">FSL H7-0918</strain>
    </source>
</reference>
<evidence type="ECO:0000313" key="1">
    <source>
        <dbReference type="EMBL" id="OME23534.1"/>
    </source>
</evidence>
<gene>
    <name evidence="1" type="ORF">BSK47_03500</name>
</gene>
<sequence length="67" mass="8142">MSRPYNREIELRDRFNQFIADKITGSSEDYHCKLSVEDFEDIKTTLRDIYNIISYRTTICFAEWKRV</sequence>
<dbReference type="RefSeq" id="WP_076133520.1">
    <property type="nucleotide sequence ID" value="NZ_MPTO01000003.1"/>
</dbReference>
<name>A0AB36JM39_9BACL</name>
<dbReference type="AlphaFoldDB" id="A0AB36JM39"/>
<comment type="caution">
    <text evidence="1">The sequence shown here is derived from an EMBL/GenBank/DDBJ whole genome shotgun (WGS) entry which is preliminary data.</text>
</comment>